<name>A0A212TDR7_9BURK</name>
<dbReference type="GO" id="GO:0008168">
    <property type="term" value="F:methyltransferase activity"/>
    <property type="evidence" value="ECO:0007669"/>
    <property type="project" value="UniProtKB-KW"/>
</dbReference>
<dbReference type="EMBL" id="FYEX01000001">
    <property type="protein sequence ID" value="SNC64208.1"/>
    <property type="molecule type" value="Genomic_DNA"/>
</dbReference>
<keyword evidence="2" id="KW-1185">Reference proteome</keyword>
<reference evidence="1 2" key="1">
    <citation type="submission" date="2017-06" db="EMBL/GenBank/DDBJ databases">
        <authorList>
            <person name="Kim H.J."/>
            <person name="Triplett B.A."/>
        </authorList>
    </citation>
    <scope>NUCLEOTIDE SEQUENCE [LARGE SCALE GENOMIC DNA]</scope>
    <source>
        <strain evidence="1 2">MWH-VicM1</strain>
    </source>
</reference>
<dbReference type="AlphaFoldDB" id="A0A212TDR7"/>
<keyword evidence="1" id="KW-0489">Methyltransferase</keyword>
<dbReference type="InterPro" id="IPR029063">
    <property type="entry name" value="SAM-dependent_MTases_sf"/>
</dbReference>
<dbReference type="SUPFAM" id="SSF53335">
    <property type="entry name" value="S-adenosyl-L-methionine-dependent methyltransferases"/>
    <property type="match status" value="1"/>
</dbReference>
<dbReference type="Gene3D" id="3.40.50.150">
    <property type="entry name" value="Vaccinia Virus protein VP39"/>
    <property type="match status" value="1"/>
</dbReference>
<keyword evidence="1" id="KW-0808">Transferase</keyword>
<proteinExistence type="predicted"/>
<sequence>MHMPTISTVSNTLPKFLSLEIAKRMEDKLSIVRMEPQTICHVGQVDIELLGRRYPKAKHFSTNPYLIAKGFKKAFLNLMNRPCLEPVAGKVDLIWSNLELQHDKTPGLLIKKWRELLKVDALLMFSYLGPDTGKEMSNYFDSEDLKSIPSPWDMHDVGDALLKAGFSEPVMDMEYITLDYETLDLLIADAFDLGLINTRTPKCSDLPADLALKITLEVVYGHAWTPASDLAKVEGGVATISPDQIVRVKR</sequence>
<accession>A0A212TDR7</accession>
<organism evidence="1 2">
    <name type="scientific">Polynucleobacter victoriensis</name>
    <dbReference type="NCBI Taxonomy" id="2049319"/>
    <lineage>
        <taxon>Bacteria</taxon>
        <taxon>Pseudomonadati</taxon>
        <taxon>Pseudomonadota</taxon>
        <taxon>Betaproteobacteria</taxon>
        <taxon>Burkholderiales</taxon>
        <taxon>Burkholderiaceae</taxon>
        <taxon>Polynucleobacter</taxon>
    </lineage>
</organism>
<evidence type="ECO:0000313" key="2">
    <source>
        <dbReference type="Proteomes" id="UP000197215"/>
    </source>
</evidence>
<gene>
    <name evidence="1" type="ORF">SAMN06295916_1044</name>
</gene>
<evidence type="ECO:0000313" key="1">
    <source>
        <dbReference type="EMBL" id="SNC64208.1"/>
    </source>
</evidence>
<dbReference type="GO" id="GO:0032259">
    <property type="term" value="P:methylation"/>
    <property type="evidence" value="ECO:0007669"/>
    <property type="project" value="UniProtKB-KW"/>
</dbReference>
<protein>
    <submittedName>
        <fullName evidence="1">Malonyl-CoA O-methyltransferase</fullName>
    </submittedName>
</protein>
<dbReference type="Proteomes" id="UP000197215">
    <property type="component" value="Unassembled WGS sequence"/>
</dbReference>